<dbReference type="SUPFAM" id="SSF52540">
    <property type="entry name" value="P-loop containing nucleoside triphosphate hydrolases"/>
    <property type="match status" value="1"/>
</dbReference>
<evidence type="ECO:0000256" key="1">
    <source>
        <dbReference type="ARBA" id="ARBA00005417"/>
    </source>
</evidence>
<sequence length="255" mass="28036">MPKISVDRLRIDFPLYHGQSRSLKKHLGQKIAKLRPGSPAAHLMQDMRDRTVVSVLRDISFMLSPGERLGLIGSNGAGKTTLLRALAGIYEPVDGHVRLEGTIGTLLDGSMGMNMDLTGRENIRLHGLHAGLTREQIAAVDEDVQAFAELGPYMDLPVKAYSSGMTVRLAFGLATATAPQILLMDEWFLAGDGTFMNKAQVRLETLVQQAEILVLSTHQPDVMRKWCTRVLWLENGSIRMDGTPDEVLATYLAEA</sequence>
<dbReference type="STRING" id="1088869.GMO_02640"/>
<dbReference type="EMBL" id="AGQV01000001">
    <property type="protein sequence ID" value="EHH68957.1"/>
    <property type="molecule type" value="Genomic_DNA"/>
</dbReference>
<dbReference type="InterPro" id="IPR015860">
    <property type="entry name" value="ABC_transpr_TagH-like"/>
</dbReference>
<evidence type="ECO:0000259" key="5">
    <source>
        <dbReference type="PROSITE" id="PS50893"/>
    </source>
</evidence>
<dbReference type="OrthoDB" id="9778870at2"/>
<dbReference type="Proteomes" id="UP000004949">
    <property type="component" value="Unassembled WGS sequence"/>
</dbReference>
<dbReference type="InterPro" id="IPR050683">
    <property type="entry name" value="Bact_Polysacc_Export_ATP-bd"/>
</dbReference>
<feature type="domain" description="ABC transporter" evidence="5">
    <location>
        <begin position="41"/>
        <end position="255"/>
    </location>
</feature>
<organism evidence="6 7">
    <name type="scientific">Gluconobacter morbifer G707</name>
    <dbReference type="NCBI Taxonomy" id="1088869"/>
    <lineage>
        <taxon>Bacteria</taxon>
        <taxon>Pseudomonadati</taxon>
        <taxon>Pseudomonadota</taxon>
        <taxon>Alphaproteobacteria</taxon>
        <taxon>Acetobacterales</taxon>
        <taxon>Acetobacteraceae</taxon>
        <taxon>Gluconobacter</taxon>
    </lineage>
</organism>
<dbReference type="eggNOG" id="COG1134">
    <property type="taxonomic scope" value="Bacteria"/>
</dbReference>
<dbReference type="GO" id="GO:0016887">
    <property type="term" value="F:ATP hydrolysis activity"/>
    <property type="evidence" value="ECO:0007669"/>
    <property type="project" value="InterPro"/>
</dbReference>
<dbReference type="InterPro" id="IPR003439">
    <property type="entry name" value="ABC_transporter-like_ATP-bd"/>
</dbReference>
<dbReference type="GO" id="GO:0005524">
    <property type="term" value="F:ATP binding"/>
    <property type="evidence" value="ECO:0007669"/>
    <property type="project" value="UniProtKB-KW"/>
</dbReference>
<keyword evidence="3" id="KW-0547">Nucleotide-binding</keyword>
<dbReference type="Pfam" id="PF00005">
    <property type="entry name" value="ABC_tran"/>
    <property type="match status" value="1"/>
</dbReference>
<dbReference type="AlphaFoldDB" id="G6XFJ9"/>
<dbReference type="SMART" id="SM00382">
    <property type="entry name" value="AAA"/>
    <property type="match status" value="1"/>
</dbReference>
<dbReference type="PROSITE" id="PS50893">
    <property type="entry name" value="ABC_TRANSPORTER_2"/>
    <property type="match status" value="1"/>
</dbReference>
<evidence type="ECO:0000313" key="6">
    <source>
        <dbReference type="EMBL" id="EHH68957.1"/>
    </source>
</evidence>
<keyword evidence="2" id="KW-0813">Transport</keyword>
<protein>
    <submittedName>
        <fullName evidence="6">ABC transporter ATP-binding protein</fullName>
    </submittedName>
</protein>
<comment type="caution">
    <text evidence="6">The sequence shown here is derived from an EMBL/GenBank/DDBJ whole genome shotgun (WGS) entry which is preliminary data.</text>
</comment>
<dbReference type="RefSeq" id="WP_008850414.1">
    <property type="nucleotide sequence ID" value="NZ_AGQV01000001.1"/>
</dbReference>
<evidence type="ECO:0000313" key="7">
    <source>
        <dbReference type="Proteomes" id="UP000004949"/>
    </source>
</evidence>
<dbReference type="PATRIC" id="fig|1088869.3.peg.267"/>
<evidence type="ECO:0000256" key="2">
    <source>
        <dbReference type="ARBA" id="ARBA00022448"/>
    </source>
</evidence>
<comment type="similarity">
    <text evidence="1">Belongs to the ABC transporter superfamily.</text>
</comment>
<evidence type="ECO:0000256" key="3">
    <source>
        <dbReference type="ARBA" id="ARBA00022741"/>
    </source>
</evidence>
<proteinExistence type="inferred from homology"/>
<keyword evidence="7" id="KW-1185">Reference proteome</keyword>
<dbReference type="InterPro" id="IPR027417">
    <property type="entry name" value="P-loop_NTPase"/>
</dbReference>
<dbReference type="CDD" id="cd03220">
    <property type="entry name" value="ABC_KpsT_Wzt"/>
    <property type="match status" value="1"/>
</dbReference>
<gene>
    <name evidence="6" type="ORF">GMO_02640</name>
</gene>
<accession>G6XFJ9</accession>
<dbReference type="GO" id="GO:0140359">
    <property type="term" value="F:ABC-type transporter activity"/>
    <property type="evidence" value="ECO:0007669"/>
    <property type="project" value="InterPro"/>
</dbReference>
<dbReference type="PANTHER" id="PTHR46743:SF2">
    <property type="entry name" value="TEICHOIC ACIDS EXPORT ATP-BINDING PROTEIN TAGH"/>
    <property type="match status" value="1"/>
</dbReference>
<reference evidence="6 7" key="1">
    <citation type="submission" date="2011-10" db="EMBL/GenBank/DDBJ databases">
        <title>Genome sequence of Gluconobacter morbifer G707, isolated from Drosophila gut.</title>
        <authorList>
            <person name="Lee W.-J."/>
            <person name="Kim E.-K."/>
        </authorList>
    </citation>
    <scope>NUCLEOTIDE SEQUENCE [LARGE SCALE GENOMIC DNA]</scope>
    <source>
        <strain evidence="6 7">G707</strain>
    </source>
</reference>
<keyword evidence="4 6" id="KW-0067">ATP-binding</keyword>
<dbReference type="PANTHER" id="PTHR46743">
    <property type="entry name" value="TEICHOIC ACIDS EXPORT ATP-BINDING PROTEIN TAGH"/>
    <property type="match status" value="1"/>
</dbReference>
<dbReference type="GO" id="GO:0016020">
    <property type="term" value="C:membrane"/>
    <property type="evidence" value="ECO:0007669"/>
    <property type="project" value="InterPro"/>
</dbReference>
<name>G6XFJ9_9PROT</name>
<dbReference type="InterPro" id="IPR003593">
    <property type="entry name" value="AAA+_ATPase"/>
</dbReference>
<evidence type="ECO:0000256" key="4">
    <source>
        <dbReference type="ARBA" id="ARBA00022840"/>
    </source>
</evidence>
<dbReference type="Gene3D" id="3.40.50.300">
    <property type="entry name" value="P-loop containing nucleotide triphosphate hydrolases"/>
    <property type="match status" value="1"/>
</dbReference>